<evidence type="ECO:0000256" key="1">
    <source>
        <dbReference type="ARBA" id="ARBA00004123"/>
    </source>
</evidence>
<dbReference type="PANTHER" id="PTHR47782">
    <property type="entry name" value="ZN(II)2CYS6 TRANSCRIPTION FACTOR (EUROFUNG)-RELATED"/>
    <property type="match status" value="1"/>
</dbReference>
<dbReference type="GO" id="GO:0043565">
    <property type="term" value="F:sequence-specific DNA binding"/>
    <property type="evidence" value="ECO:0007669"/>
    <property type="project" value="TreeGrafter"/>
</dbReference>
<dbReference type="InterPro" id="IPR052202">
    <property type="entry name" value="Yeast_MetPath_Reg"/>
</dbReference>
<feature type="domain" description="Xylanolytic transcriptional activator regulatory" evidence="9">
    <location>
        <begin position="21"/>
        <end position="133"/>
    </location>
</feature>
<keyword evidence="11" id="KW-1185">Reference proteome</keyword>
<sequence>MAQFHLADAEPEPTDVAAKVQIQMRRRVFWSAYTLDRAVSTALDLPFSIPDYQITVKLFANIDDHELENLTEHVESSQDRSHLTSVSYALHVVYCRQIQSEILNMTLHRDFAKQFDRLSHWRHGVLGKLDRWKTLCHRHSDPRSTTFTSNEWLNMMYNYSLAMLYQPTRSTVTGPAGDWTVKSCIQACLIFRKFQRETQRIELWLGLVVQFKCGVALLYCFFATPTHLRSAAYELPEASEAVRACSIILSIFAESWPQARCARDAFDILAREIPLFVTASPPKGFNSPKKMRPESSEALLALLVQLEPIIVHRNTLKLVKEMATAEFTRPALDQEDSVEGGTGAAQCPSGDSPIWNTSMNGDIFQPVTPYFLQTDVSTLDPDGFDYMTLGFPGEFDPSVPF</sequence>
<dbReference type="GO" id="GO:0005634">
    <property type="term" value="C:nucleus"/>
    <property type="evidence" value="ECO:0007669"/>
    <property type="project" value="UniProtKB-SubCell"/>
</dbReference>
<protein>
    <recommendedName>
        <fullName evidence="9">Xylanolytic transcriptional activator regulatory domain-containing protein</fullName>
    </recommendedName>
</protein>
<reference evidence="10" key="1">
    <citation type="submission" date="2021-02" db="EMBL/GenBank/DDBJ databases">
        <title>Genome sequence Cadophora malorum strain M34.</title>
        <authorList>
            <person name="Stefanovic E."/>
            <person name="Vu D."/>
            <person name="Scully C."/>
            <person name="Dijksterhuis J."/>
            <person name="Roader J."/>
            <person name="Houbraken J."/>
        </authorList>
    </citation>
    <scope>NUCLEOTIDE SEQUENCE</scope>
    <source>
        <strain evidence="10">M34</strain>
    </source>
</reference>
<dbReference type="GO" id="GO:0000981">
    <property type="term" value="F:DNA-binding transcription factor activity, RNA polymerase II-specific"/>
    <property type="evidence" value="ECO:0007669"/>
    <property type="project" value="TreeGrafter"/>
</dbReference>
<dbReference type="PANTHER" id="PTHR47782:SF12">
    <property type="entry name" value="ZN(II)2CYS6 TRANSCRIPTION FACTOR (EUROFUNG)"/>
    <property type="match status" value="1"/>
</dbReference>
<dbReference type="Proteomes" id="UP000664132">
    <property type="component" value="Unassembled WGS sequence"/>
</dbReference>
<gene>
    <name evidence="10" type="ORF">IFR04_013757</name>
</gene>
<evidence type="ECO:0000256" key="5">
    <source>
        <dbReference type="ARBA" id="ARBA00023125"/>
    </source>
</evidence>
<dbReference type="EMBL" id="JAFJYH010000333">
    <property type="protein sequence ID" value="KAG4413105.1"/>
    <property type="molecule type" value="Genomic_DNA"/>
</dbReference>
<dbReference type="OrthoDB" id="189997at2759"/>
<comment type="caution">
    <text evidence="10">The sequence shown here is derived from an EMBL/GenBank/DDBJ whole genome shotgun (WGS) entry which is preliminary data.</text>
</comment>
<evidence type="ECO:0000256" key="4">
    <source>
        <dbReference type="ARBA" id="ARBA00023015"/>
    </source>
</evidence>
<dbReference type="GO" id="GO:0008270">
    <property type="term" value="F:zinc ion binding"/>
    <property type="evidence" value="ECO:0007669"/>
    <property type="project" value="InterPro"/>
</dbReference>
<evidence type="ECO:0000313" key="10">
    <source>
        <dbReference type="EMBL" id="KAG4413105.1"/>
    </source>
</evidence>
<dbReference type="GO" id="GO:0006351">
    <property type="term" value="P:DNA-templated transcription"/>
    <property type="evidence" value="ECO:0007669"/>
    <property type="project" value="InterPro"/>
</dbReference>
<evidence type="ECO:0000256" key="7">
    <source>
        <dbReference type="ARBA" id="ARBA00023242"/>
    </source>
</evidence>
<evidence type="ECO:0000256" key="6">
    <source>
        <dbReference type="ARBA" id="ARBA00023163"/>
    </source>
</evidence>
<keyword evidence="2" id="KW-0479">Metal-binding</keyword>
<comment type="subcellular location">
    <subcellularLocation>
        <location evidence="1">Nucleus</location>
    </subcellularLocation>
</comment>
<evidence type="ECO:0000313" key="11">
    <source>
        <dbReference type="Proteomes" id="UP000664132"/>
    </source>
</evidence>
<keyword evidence="4" id="KW-0805">Transcription regulation</keyword>
<dbReference type="CDD" id="cd12148">
    <property type="entry name" value="fungal_TF_MHR"/>
    <property type="match status" value="1"/>
</dbReference>
<keyword evidence="3" id="KW-0862">Zinc</keyword>
<proteinExistence type="predicted"/>
<feature type="region of interest" description="Disordered" evidence="8">
    <location>
        <begin position="330"/>
        <end position="352"/>
    </location>
</feature>
<evidence type="ECO:0000256" key="3">
    <source>
        <dbReference type="ARBA" id="ARBA00022833"/>
    </source>
</evidence>
<dbReference type="Pfam" id="PF04082">
    <property type="entry name" value="Fungal_trans"/>
    <property type="match status" value="1"/>
</dbReference>
<accession>A0A8H7T5Z4</accession>
<keyword evidence="5" id="KW-0238">DNA-binding</keyword>
<dbReference type="GO" id="GO:0045944">
    <property type="term" value="P:positive regulation of transcription by RNA polymerase II"/>
    <property type="evidence" value="ECO:0007669"/>
    <property type="project" value="TreeGrafter"/>
</dbReference>
<evidence type="ECO:0000259" key="9">
    <source>
        <dbReference type="Pfam" id="PF04082"/>
    </source>
</evidence>
<dbReference type="AlphaFoldDB" id="A0A8H7T5Z4"/>
<evidence type="ECO:0000256" key="2">
    <source>
        <dbReference type="ARBA" id="ARBA00022723"/>
    </source>
</evidence>
<evidence type="ECO:0000256" key="8">
    <source>
        <dbReference type="SAM" id="MobiDB-lite"/>
    </source>
</evidence>
<dbReference type="InterPro" id="IPR007219">
    <property type="entry name" value="XnlR_reg_dom"/>
</dbReference>
<organism evidence="10 11">
    <name type="scientific">Cadophora malorum</name>
    <dbReference type="NCBI Taxonomy" id="108018"/>
    <lineage>
        <taxon>Eukaryota</taxon>
        <taxon>Fungi</taxon>
        <taxon>Dikarya</taxon>
        <taxon>Ascomycota</taxon>
        <taxon>Pezizomycotina</taxon>
        <taxon>Leotiomycetes</taxon>
        <taxon>Helotiales</taxon>
        <taxon>Ploettnerulaceae</taxon>
        <taxon>Cadophora</taxon>
    </lineage>
</organism>
<keyword evidence="7" id="KW-0539">Nucleus</keyword>
<keyword evidence="6" id="KW-0804">Transcription</keyword>
<name>A0A8H7T5Z4_9HELO</name>